<keyword evidence="4" id="KW-0762">Sugar transport</keyword>
<evidence type="ECO:0000256" key="7">
    <source>
        <dbReference type="ARBA" id="ARBA00022989"/>
    </source>
</evidence>
<feature type="transmembrane region" description="Helical" evidence="10">
    <location>
        <begin position="322"/>
        <end position="344"/>
    </location>
</feature>
<dbReference type="PROSITE" id="PS00217">
    <property type="entry name" value="SUGAR_TRANSPORT_2"/>
    <property type="match status" value="1"/>
</dbReference>
<dbReference type="FunFam" id="1.20.1250.20:FF:000002">
    <property type="entry name" value="Sugar transport protein 13"/>
    <property type="match status" value="1"/>
</dbReference>
<evidence type="ECO:0000256" key="1">
    <source>
        <dbReference type="ARBA" id="ARBA00004141"/>
    </source>
</evidence>
<feature type="transmembrane region" description="Helical" evidence="10">
    <location>
        <begin position="203"/>
        <end position="224"/>
    </location>
</feature>
<dbReference type="Pfam" id="PF00083">
    <property type="entry name" value="Sugar_tr"/>
    <property type="match status" value="1"/>
</dbReference>
<sequence>MAGGGVVNVAGGKAAQYEGRVTVFVVLACVVAASGGLLFGYDIGISGGVTAMDDFLVKFFPHVYNKKHSGTLNESHYCKYDDQGLQLFTSSLYLASLVATFFASFVTRMGGRKASMLVAGLAFLAGSILNAAAQNLAMLIIGRILLGVGVGFANQSVPLYLSEMAPAKLRGGLNIMFQLATTIGILAANLINYGTDKMHPNGWRVSLGLAAVPAVILVCGGLFCPETPNSLIERGKREQGRHILTRIRGTENVTAEYEDMVEASEIAQRVKHPFRNILQRRNRPQVVMAVAIPFFQQVTGINAIMFYVPVLFNTIGFGQDASLYSAVIVGAVNVVATLVSLGTVDKYGRRFLFLEGGVQMFISQIIIAIILALKFGGDRALSKGEAMGIVILVCIYVAAFAWSWGPLGWLVPSEIFPLETRSAGQSITVGTNMIFTFVIAQAFLTILCHFEYGIFLFFAGWVVIMTIFVALFLPETKGVPIEEMVYTWRAHWFWKRIIPANDLPHHEAEKTPKIVG</sequence>
<evidence type="ECO:0000256" key="2">
    <source>
        <dbReference type="ARBA" id="ARBA00010992"/>
    </source>
</evidence>
<dbReference type="PROSITE" id="PS00216">
    <property type="entry name" value="SUGAR_TRANSPORT_1"/>
    <property type="match status" value="1"/>
</dbReference>
<dbReference type="SUPFAM" id="SSF103473">
    <property type="entry name" value="MFS general substrate transporter"/>
    <property type="match status" value="1"/>
</dbReference>
<keyword evidence="7 10" id="KW-1133">Transmembrane helix</keyword>
<evidence type="ECO:0000256" key="4">
    <source>
        <dbReference type="ARBA" id="ARBA00022597"/>
    </source>
</evidence>
<dbReference type="InterPro" id="IPR003663">
    <property type="entry name" value="Sugar/inositol_transpt"/>
</dbReference>
<comment type="caution">
    <text evidence="12">The sequence shown here is derived from an EMBL/GenBank/DDBJ whole genome shotgun (WGS) entry which is preliminary data.</text>
</comment>
<dbReference type="InterPro" id="IPR044778">
    <property type="entry name" value="MFS_STP/MST-like_plant"/>
</dbReference>
<feature type="transmembrane region" description="Helical" evidence="10">
    <location>
        <begin position="286"/>
        <end position="310"/>
    </location>
</feature>
<dbReference type="GO" id="GO:0016020">
    <property type="term" value="C:membrane"/>
    <property type="evidence" value="ECO:0007669"/>
    <property type="project" value="UniProtKB-SubCell"/>
</dbReference>
<evidence type="ECO:0000256" key="8">
    <source>
        <dbReference type="ARBA" id="ARBA00023136"/>
    </source>
</evidence>
<dbReference type="PANTHER" id="PTHR23500">
    <property type="entry name" value="SOLUTE CARRIER FAMILY 2, FACILITATED GLUCOSE TRANSPORTER"/>
    <property type="match status" value="1"/>
</dbReference>
<dbReference type="GO" id="GO:0015145">
    <property type="term" value="F:monosaccharide transmembrane transporter activity"/>
    <property type="evidence" value="ECO:0007669"/>
    <property type="project" value="InterPro"/>
</dbReference>
<evidence type="ECO:0000256" key="6">
    <source>
        <dbReference type="ARBA" id="ARBA00022847"/>
    </source>
</evidence>
<evidence type="ECO:0000259" key="11">
    <source>
        <dbReference type="PROSITE" id="PS50850"/>
    </source>
</evidence>
<dbReference type="InterPro" id="IPR036259">
    <property type="entry name" value="MFS_trans_sf"/>
</dbReference>
<evidence type="ECO:0000256" key="9">
    <source>
        <dbReference type="RuleBase" id="RU003346"/>
    </source>
</evidence>
<dbReference type="PRINTS" id="PR00171">
    <property type="entry name" value="SUGRTRNSPORT"/>
</dbReference>
<evidence type="ECO:0000313" key="12">
    <source>
        <dbReference type="EMBL" id="KAG0554432.1"/>
    </source>
</evidence>
<reference evidence="12" key="1">
    <citation type="submission" date="2020-06" db="EMBL/GenBank/DDBJ databases">
        <title>WGS assembly of Ceratodon purpureus strain R40.</title>
        <authorList>
            <person name="Carey S.B."/>
            <person name="Jenkins J."/>
            <person name="Shu S."/>
            <person name="Lovell J.T."/>
            <person name="Sreedasyam A."/>
            <person name="Maumus F."/>
            <person name="Tiley G.P."/>
            <person name="Fernandez-Pozo N."/>
            <person name="Barry K."/>
            <person name="Chen C."/>
            <person name="Wang M."/>
            <person name="Lipzen A."/>
            <person name="Daum C."/>
            <person name="Saski C.A."/>
            <person name="Payton A.C."/>
            <person name="Mcbreen J.C."/>
            <person name="Conrad R.E."/>
            <person name="Kollar L.M."/>
            <person name="Olsson S."/>
            <person name="Huttunen S."/>
            <person name="Landis J.B."/>
            <person name="Wickett N.J."/>
            <person name="Johnson M.G."/>
            <person name="Rensing S.A."/>
            <person name="Grimwood J."/>
            <person name="Schmutz J."/>
            <person name="Mcdaniel S.F."/>
        </authorList>
    </citation>
    <scope>NUCLEOTIDE SEQUENCE</scope>
    <source>
        <strain evidence="12">R40</strain>
    </source>
</reference>
<feature type="domain" description="Major facilitator superfamily (MFS) profile" evidence="11">
    <location>
        <begin position="28"/>
        <end position="477"/>
    </location>
</feature>
<comment type="subcellular location">
    <subcellularLocation>
        <location evidence="1">Membrane</location>
        <topology evidence="1">Multi-pass membrane protein</topology>
    </subcellularLocation>
</comment>
<proteinExistence type="inferred from homology"/>
<evidence type="ECO:0000256" key="5">
    <source>
        <dbReference type="ARBA" id="ARBA00022692"/>
    </source>
</evidence>
<keyword evidence="3 9" id="KW-0813">Transport</keyword>
<feature type="transmembrane region" description="Helical" evidence="10">
    <location>
        <begin position="423"/>
        <end position="446"/>
    </location>
</feature>
<keyword evidence="5 10" id="KW-0812">Transmembrane</keyword>
<dbReference type="PANTHER" id="PTHR23500:SF357">
    <property type="entry name" value="IP12678P"/>
    <property type="match status" value="1"/>
</dbReference>
<feature type="transmembrane region" description="Helical" evidence="10">
    <location>
        <begin position="139"/>
        <end position="161"/>
    </location>
</feature>
<protein>
    <recommendedName>
        <fullName evidence="11">Major facilitator superfamily (MFS) profile domain-containing protein</fullName>
    </recommendedName>
</protein>
<dbReference type="InterPro" id="IPR005829">
    <property type="entry name" value="Sugar_transporter_CS"/>
</dbReference>
<evidence type="ECO:0000256" key="10">
    <source>
        <dbReference type="SAM" id="Phobius"/>
    </source>
</evidence>
<organism evidence="12 13">
    <name type="scientific">Ceratodon purpureus</name>
    <name type="common">Fire moss</name>
    <name type="synonym">Dicranum purpureum</name>
    <dbReference type="NCBI Taxonomy" id="3225"/>
    <lineage>
        <taxon>Eukaryota</taxon>
        <taxon>Viridiplantae</taxon>
        <taxon>Streptophyta</taxon>
        <taxon>Embryophyta</taxon>
        <taxon>Bryophyta</taxon>
        <taxon>Bryophytina</taxon>
        <taxon>Bryopsida</taxon>
        <taxon>Dicranidae</taxon>
        <taxon>Pseudoditrichales</taxon>
        <taxon>Ditrichaceae</taxon>
        <taxon>Ceratodon</taxon>
    </lineage>
</organism>
<comment type="similarity">
    <text evidence="2 9">Belongs to the major facilitator superfamily. Sugar transporter (TC 2.A.1.1) family.</text>
</comment>
<dbReference type="CDD" id="cd17361">
    <property type="entry name" value="MFS_STP"/>
    <property type="match status" value="1"/>
</dbReference>
<keyword evidence="6" id="KW-0769">Symport</keyword>
<dbReference type="OrthoDB" id="5296287at2759"/>
<keyword evidence="8 10" id="KW-0472">Membrane</keyword>
<feature type="transmembrane region" description="Helical" evidence="10">
    <location>
        <begin position="173"/>
        <end position="191"/>
    </location>
</feature>
<feature type="transmembrane region" description="Helical" evidence="10">
    <location>
        <begin position="114"/>
        <end position="133"/>
    </location>
</feature>
<feature type="transmembrane region" description="Helical" evidence="10">
    <location>
        <begin position="387"/>
        <end position="411"/>
    </location>
</feature>
<dbReference type="Proteomes" id="UP000822688">
    <property type="component" value="Chromosome 12"/>
</dbReference>
<evidence type="ECO:0000256" key="3">
    <source>
        <dbReference type="ARBA" id="ARBA00022448"/>
    </source>
</evidence>
<accession>A0A8T0GAX2</accession>
<dbReference type="GO" id="GO:0015293">
    <property type="term" value="F:symporter activity"/>
    <property type="evidence" value="ECO:0007669"/>
    <property type="project" value="UniProtKB-KW"/>
</dbReference>
<dbReference type="NCBIfam" id="TIGR00879">
    <property type="entry name" value="SP"/>
    <property type="match status" value="1"/>
</dbReference>
<dbReference type="EMBL" id="CM026433">
    <property type="protein sequence ID" value="KAG0554432.1"/>
    <property type="molecule type" value="Genomic_DNA"/>
</dbReference>
<keyword evidence="13" id="KW-1185">Reference proteome</keyword>
<dbReference type="Gene3D" id="1.20.1250.20">
    <property type="entry name" value="MFS general substrate transporter like domains"/>
    <property type="match status" value="1"/>
</dbReference>
<name>A0A8T0GAX2_CERPU</name>
<feature type="transmembrane region" description="Helical" evidence="10">
    <location>
        <begin position="351"/>
        <end position="375"/>
    </location>
</feature>
<dbReference type="PROSITE" id="PS50850">
    <property type="entry name" value="MFS"/>
    <property type="match status" value="1"/>
</dbReference>
<feature type="transmembrane region" description="Helical" evidence="10">
    <location>
        <begin position="87"/>
        <end position="107"/>
    </location>
</feature>
<feature type="transmembrane region" description="Helical" evidence="10">
    <location>
        <begin position="21"/>
        <end position="41"/>
    </location>
</feature>
<dbReference type="InterPro" id="IPR020846">
    <property type="entry name" value="MFS_dom"/>
</dbReference>
<gene>
    <name evidence="12" type="ORF">KC19_12G091300</name>
</gene>
<dbReference type="InterPro" id="IPR045262">
    <property type="entry name" value="STP/PLT_plant"/>
</dbReference>
<evidence type="ECO:0000313" key="13">
    <source>
        <dbReference type="Proteomes" id="UP000822688"/>
    </source>
</evidence>
<dbReference type="AlphaFoldDB" id="A0A8T0GAX2"/>
<dbReference type="InterPro" id="IPR005828">
    <property type="entry name" value="MFS_sugar_transport-like"/>
</dbReference>
<feature type="transmembrane region" description="Helical" evidence="10">
    <location>
        <begin position="452"/>
        <end position="473"/>
    </location>
</feature>